<proteinExistence type="inferred from homology"/>
<organism evidence="3 4">
    <name type="scientific">Mesorhizobium onobrychidis</name>
    <dbReference type="NCBI Taxonomy" id="2775404"/>
    <lineage>
        <taxon>Bacteria</taxon>
        <taxon>Pseudomonadati</taxon>
        <taxon>Pseudomonadota</taxon>
        <taxon>Alphaproteobacteria</taxon>
        <taxon>Hyphomicrobiales</taxon>
        <taxon>Phyllobacteriaceae</taxon>
        <taxon>Mesorhizobium</taxon>
    </lineage>
</organism>
<dbReference type="InterPro" id="IPR036388">
    <property type="entry name" value="WH-like_DNA-bd_sf"/>
</dbReference>
<gene>
    <name evidence="3" type="ORF">IHQ72_32400</name>
</gene>
<sequence>MSISMSAPMPDDRSFHVLEAVANRLDASPQRPRRRWSAEAKARLVEESLKPGANVSAIARQAGLASSQLFGWRRKAIKSGAVRRQRDAARLGFVEVTPTASASVEIELGVWSFAPVPISMRSSWCGSSGRFARHDPGRREGVGRQSSRRF</sequence>
<name>A0ABY5QVV5_9HYPH</name>
<evidence type="ECO:0000313" key="3">
    <source>
        <dbReference type="EMBL" id="UVC15208.1"/>
    </source>
</evidence>
<dbReference type="EMBL" id="CP062229">
    <property type="protein sequence ID" value="UVC15208.1"/>
    <property type="molecule type" value="Genomic_DNA"/>
</dbReference>
<feature type="compositionally biased region" description="Basic and acidic residues" evidence="2">
    <location>
        <begin position="132"/>
        <end position="142"/>
    </location>
</feature>
<dbReference type="PANTHER" id="PTHR37936:SF3">
    <property type="entry name" value="TRANSPOSASE INSC FOR INSERTION ELEMENT IS2A-RELATED"/>
    <property type="match status" value="1"/>
</dbReference>
<dbReference type="InterPro" id="IPR010921">
    <property type="entry name" value="Trp_repressor/repl_initiator"/>
</dbReference>
<evidence type="ECO:0000313" key="4">
    <source>
        <dbReference type="Proteomes" id="UP001058098"/>
    </source>
</evidence>
<evidence type="ECO:0000256" key="2">
    <source>
        <dbReference type="SAM" id="MobiDB-lite"/>
    </source>
</evidence>
<dbReference type="Gene3D" id="1.10.10.10">
    <property type="entry name" value="Winged helix-like DNA-binding domain superfamily/Winged helix DNA-binding domain"/>
    <property type="match status" value="1"/>
</dbReference>
<dbReference type="Proteomes" id="UP001058098">
    <property type="component" value="Chromosome"/>
</dbReference>
<dbReference type="PANTHER" id="PTHR37936">
    <property type="entry name" value="TRANSPOSASE INSC FOR INSERTION ELEMENT IS2A-RELATED"/>
    <property type="match status" value="1"/>
</dbReference>
<accession>A0ABY5QVV5</accession>
<evidence type="ECO:0000256" key="1">
    <source>
        <dbReference type="ARBA" id="ARBA00009964"/>
    </source>
</evidence>
<dbReference type="SUPFAM" id="SSF48295">
    <property type="entry name" value="TrpR-like"/>
    <property type="match status" value="1"/>
</dbReference>
<dbReference type="InterPro" id="IPR002514">
    <property type="entry name" value="Transposase_8"/>
</dbReference>
<keyword evidence="4" id="KW-1185">Reference proteome</keyword>
<reference evidence="3" key="1">
    <citation type="submission" date="2020-09" db="EMBL/GenBank/DDBJ databases">
        <title>Rhizobia associated with sainfoin plants.</title>
        <authorList>
            <person name="Asharfi S."/>
            <person name="Kuzmanovic N."/>
            <person name="Bunk B."/>
            <person name="Sproeer C."/>
            <person name="Becker M."/>
            <person name="Thuenen T."/>
        </authorList>
    </citation>
    <scope>NUCLEOTIDE SEQUENCE</scope>
    <source>
        <strain evidence="3">OM4</strain>
    </source>
</reference>
<feature type="region of interest" description="Disordered" evidence="2">
    <location>
        <begin position="127"/>
        <end position="150"/>
    </location>
</feature>
<dbReference type="Pfam" id="PF01527">
    <property type="entry name" value="HTH_Tnp_1"/>
    <property type="match status" value="1"/>
</dbReference>
<comment type="similarity">
    <text evidence="1">Belongs to the transposase 8 family.</text>
</comment>
<protein>
    <submittedName>
        <fullName evidence="3">Transposase</fullName>
    </submittedName>
</protein>